<dbReference type="EMBL" id="FTNT01000013">
    <property type="protein sequence ID" value="SIS21665.1"/>
    <property type="molecule type" value="Genomic_DNA"/>
</dbReference>
<dbReference type="STRING" id="1344003.SAMN05445060_3804"/>
<dbReference type="InterPro" id="IPR004556">
    <property type="entry name" value="HemK-like"/>
</dbReference>
<dbReference type="Gene3D" id="3.40.50.150">
    <property type="entry name" value="Vaccinia Virus protein VP39"/>
    <property type="match status" value="1"/>
</dbReference>
<dbReference type="RefSeq" id="WP_076482589.1">
    <property type="nucleotide sequence ID" value="NZ_FTNT01000013.1"/>
</dbReference>
<dbReference type="NCBIfam" id="TIGR03704">
    <property type="entry name" value="PrmC_rel_meth"/>
    <property type="match status" value="1"/>
</dbReference>
<dbReference type="GO" id="GO:0032259">
    <property type="term" value="P:methylation"/>
    <property type="evidence" value="ECO:0007669"/>
    <property type="project" value="UniProtKB-KW"/>
</dbReference>
<dbReference type="SUPFAM" id="SSF53335">
    <property type="entry name" value="S-adenosyl-L-methionine-dependent methyltransferases"/>
    <property type="match status" value="1"/>
</dbReference>
<dbReference type="InterPro" id="IPR029063">
    <property type="entry name" value="SAM-dependent_MTases_sf"/>
</dbReference>
<dbReference type="EC" id="2.1.1.297" evidence="1"/>
<dbReference type="Pfam" id="PF05175">
    <property type="entry name" value="MTS"/>
    <property type="match status" value="1"/>
</dbReference>
<evidence type="ECO:0000313" key="8">
    <source>
        <dbReference type="Proteomes" id="UP000186218"/>
    </source>
</evidence>
<dbReference type="InterPro" id="IPR050320">
    <property type="entry name" value="N5-glutamine_MTase"/>
</dbReference>
<sequence>MTVGGTAYDSTVAALRAAGCVFAEEEARILLDFAHDDTHLTQMLGRRVGGAPLEHIVGSVDFYGLRIHVGDGVFVPRVRTEALVRAALDHVTSSATVLELCCGCAGVAAAIATNSDATVYATDIDDDAVACARRNLAPDRVFSGDLFGGLPDHLLGQCDVVVANAPYVPTREVEFMPPEAREHEPRRSLDGGEDGLDLHRRIAVDAPWWLADDGTVVLETSRKQAATTEKILQHNGFDTTVLRDRTVDGTVVVGTIRPRL</sequence>
<dbReference type="InterPro" id="IPR007848">
    <property type="entry name" value="Small_mtfrase_dom"/>
</dbReference>
<dbReference type="CDD" id="cd02440">
    <property type="entry name" value="AdoMet_MTases"/>
    <property type="match status" value="1"/>
</dbReference>
<evidence type="ECO:0000256" key="2">
    <source>
        <dbReference type="ARBA" id="ARBA00022603"/>
    </source>
</evidence>
<protein>
    <recommendedName>
        <fullName evidence="1">peptide chain release factor N(5)-glutamine methyltransferase</fullName>
        <ecNumber evidence="1">2.1.1.297</ecNumber>
    </recommendedName>
</protein>
<dbReference type="Proteomes" id="UP000186218">
    <property type="component" value="Unassembled WGS sequence"/>
</dbReference>
<dbReference type="GO" id="GO:0102559">
    <property type="term" value="F:peptide chain release factor N(5)-glutamine methyltransferase activity"/>
    <property type="evidence" value="ECO:0007669"/>
    <property type="project" value="UniProtKB-EC"/>
</dbReference>
<evidence type="ECO:0000256" key="1">
    <source>
        <dbReference type="ARBA" id="ARBA00012771"/>
    </source>
</evidence>
<keyword evidence="2 7" id="KW-0489">Methyltransferase</keyword>
<evidence type="ECO:0000256" key="4">
    <source>
        <dbReference type="ARBA" id="ARBA00022691"/>
    </source>
</evidence>
<feature type="domain" description="Methyltransferase small" evidence="6">
    <location>
        <begin position="88"/>
        <end position="172"/>
    </location>
</feature>
<organism evidence="7 8">
    <name type="scientific">Williamsia sterculiae</name>
    <dbReference type="NCBI Taxonomy" id="1344003"/>
    <lineage>
        <taxon>Bacteria</taxon>
        <taxon>Bacillati</taxon>
        <taxon>Actinomycetota</taxon>
        <taxon>Actinomycetes</taxon>
        <taxon>Mycobacteriales</taxon>
        <taxon>Nocardiaceae</taxon>
        <taxon>Williamsia</taxon>
    </lineage>
</organism>
<proteinExistence type="predicted"/>
<keyword evidence="8" id="KW-1185">Reference proteome</keyword>
<evidence type="ECO:0000256" key="3">
    <source>
        <dbReference type="ARBA" id="ARBA00022679"/>
    </source>
</evidence>
<comment type="catalytic activity">
    <reaction evidence="5">
        <text>L-glutaminyl-[peptide chain release factor] + S-adenosyl-L-methionine = N(5)-methyl-L-glutaminyl-[peptide chain release factor] + S-adenosyl-L-homocysteine + H(+)</text>
        <dbReference type="Rhea" id="RHEA:42896"/>
        <dbReference type="Rhea" id="RHEA-COMP:10271"/>
        <dbReference type="Rhea" id="RHEA-COMP:10272"/>
        <dbReference type="ChEBI" id="CHEBI:15378"/>
        <dbReference type="ChEBI" id="CHEBI:30011"/>
        <dbReference type="ChEBI" id="CHEBI:57856"/>
        <dbReference type="ChEBI" id="CHEBI:59789"/>
        <dbReference type="ChEBI" id="CHEBI:61891"/>
        <dbReference type="EC" id="2.1.1.297"/>
    </reaction>
</comment>
<dbReference type="NCBIfam" id="TIGR00536">
    <property type="entry name" value="hemK_fam"/>
    <property type="match status" value="1"/>
</dbReference>
<evidence type="ECO:0000313" key="7">
    <source>
        <dbReference type="EMBL" id="SIS21665.1"/>
    </source>
</evidence>
<evidence type="ECO:0000256" key="5">
    <source>
        <dbReference type="ARBA" id="ARBA00048391"/>
    </source>
</evidence>
<gene>
    <name evidence="7" type="ORF">SAMN05445060_3804</name>
</gene>
<dbReference type="OrthoDB" id="9800643at2"/>
<accession>A0A1N7H9U6</accession>
<name>A0A1N7H9U6_9NOCA</name>
<keyword evidence="3 7" id="KW-0808">Transferase</keyword>
<dbReference type="PANTHER" id="PTHR18895">
    <property type="entry name" value="HEMK METHYLTRANSFERASE"/>
    <property type="match status" value="1"/>
</dbReference>
<dbReference type="InterPro" id="IPR022446">
    <property type="entry name" value="MeTrfrase_put"/>
</dbReference>
<evidence type="ECO:0000259" key="6">
    <source>
        <dbReference type="Pfam" id="PF05175"/>
    </source>
</evidence>
<dbReference type="AlphaFoldDB" id="A0A1N7H9U6"/>
<keyword evidence="4" id="KW-0949">S-adenosyl-L-methionine</keyword>
<dbReference type="PANTHER" id="PTHR18895:SF74">
    <property type="entry name" value="MTRF1L RELEASE FACTOR GLUTAMINE METHYLTRANSFERASE"/>
    <property type="match status" value="1"/>
</dbReference>
<reference evidence="7 8" key="1">
    <citation type="submission" date="2017-01" db="EMBL/GenBank/DDBJ databases">
        <authorList>
            <person name="Mah S.A."/>
            <person name="Swanson W.J."/>
            <person name="Moy G.W."/>
            <person name="Vacquier V.D."/>
        </authorList>
    </citation>
    <scope>NUCLEOTIDE SEQUENCE [LARGE SCALE GENOMIC DNA]</scope>
    <source>
        <strain evidence="7 8">CPCC 203464</strain>
    </source>
</reference>